<comment type="caution">
    <text evidence="1">The sequence shown here is derived from an EMBL/GenBank/DDBJ whole genome shotgun (WGS) entry which is preliminary data.</text>
</comment>
<gene>
    <name evidence="1" type="ORF">NF867_12510</name>
</gene>
<dbReference type="AlphaFoldDB" id="A0A9X2F2T8"/>
<reference evidence="1" key="1">
    <citation type="submission" date="2022-06" db="EMBL/GenBank/DDBJ databases">
        <title>Solitalea sp. MAHUQ-68 isolated from rhizospheric soil.</title>
        <authorList>
            <person name="Huq M.A."/>
        </authorList>
    </citation>
    <scope>NUCLEOTIDE SEQUENCE</scope>
    <source>
        <strain evidence="1">MAHUQ-68</strain>
    </source>
</reference>
<protein>
    <submittedName>
        <fullName evidence="1">Uncharacterized protein</fullName>
    </submittedName>
</protein>
<proteinExistence type="predicted"/>
<dbReference type="RefSeq" id="WP_252588341.1">
    <property type="nucleotide sequence ID" value="NZ_JAMWYS010000037.1"/>
</dbReference>
<evidence type="ECO:0000313" key="1">
    <source>
        <dbReference type="EMBL" id="MCO4293687.1"/>
    </source>
</evidence>
<keyword evidence="2" id="KW-1185">Reference proteome</keyword>
<dbReference type="EMBL" id="JAMWYS010000037">
    <property type="protein sequence ID" value="MCO4293687.1"/>
    <property type="molecule type" value="Genomic_DNA"/>
</dbReference>
<organism evidence="1 2">
    <name type="scientific">Solitalea agri</name>
    <dbReference type="NCBI Taxonomy" id="2953739"/>
    <lineage>
        <taxon>Bacteria</taxon>
        <taxon>Pseudomonadati</taxon>
        <taxon>Bacteroidota</taxon>
        <taxon>Sphingobacteriia</taxon>
        <taxon>Sphingobacteriales</taxon>
        <taxon>Sphingobacteriaceae</taxon>
        <taxon>Solitalea</taxon>
    </lineage>
</organism>
<sequence length="259" mass="29272">MKNKPKGFTGYLVKTSLIYLYRTTSASERSFGARLQRAQDLLTYVQAFPVYTPPRTEESIEAMTTLINQIHEINKSMAETSQQYKLMVKDRHSAFHSGPDSLVKVLSPIKNSVEAHFGRYSKESDSISVMIKKIRGVKINPPSTLSKSEDAVKKISLSQQSYGSLTQSLIDLTNSLSQLKGYKVSHTALSIENLQSRSQQLQTLNEQVAKRFVKLNSDRQLRDQLYQELTDRVQRIKAFVKAQYGTQSKENGLIGGLYI</sequence>
<dbReference type="Proteomes" id="UP001155182">
    <property type="component" value="Unassembled WGS sequence"/>
</dbReference>
<evidence type="ECO:0000313" key="2">
    <source>
        <dbReference type="Proteomes" id="UP001155182"/>
    </source>
</evidence>
<accession>A0A9X2F2T8</accession>
<name>A0A9X2F2T8_9SPHI</name>